<dbReference type="Ensembl" id="ENSPEMT00000014866.2">
    <property type="protein sequence ID" value="ENSPEMP00000010690.1"/>
    <property type="gene ID" value="ENSPEMG00000011589.2"/>
</dbReference>
<proteinExistence type="predicted"/>
<dbReference type="InterPro" id="IPR016054">
    <property type="entry name" value="LY6_UPA_recep-like"/>
</dbReference>
<sequence length="109" mass="12430">MGNLQELGIVLLLCIQTALALRCKQCSSYFNKKCKHEVKTCIAEDGESCMITRIWALPHSVNDPTDGYSGCWKNCKISDYEYGDHSVLTSCCDTYDFCNDIRVPIDEWY</sequence>
<reference evidence="3" key="2">
    <citation type="submission" date="2025-08" db="UniProtKB">
        <authorList>
            <consortium name="Ensembl"/>
        </authorList>
    </citation>
    <scope>IDENTIFICATION</scope>
</reference>
<evidence type="ECO:0000259" key="2">
    <source>
        <dbReference type="Pfam" id="PF00021"/>
    </source>
</evidence>
<gene>
    <name evidence="3" type="primary">LOC107401544</name>
</gene>
<reference evidence="3" key="3">
    <citation type="submission" date="2025-09" db="UniProtKB">
        <authorList>
            <consortium name="Ensembl"/>
        </authorList>
    </citation>
    <scope>IDENTIFICATION</scope>
</reference>
<evidence type="ECO:0000256" key="1">
    <source>
        <dbReference type="SAM" id="SignalP"/>
    </source>
</evidence>
<keyword evidence="4" id="KW-1185">Reference proteome</keyword>
<feature type="signal peptide" evidence="1">
    <location>
        <begin position="1"/>
        <end position="20"/>
    </location>
</feature>
<dbReference type="Pfam" id="PF00021">
    <property type="entry name" value="UPAR_LY6"/>
    <property type="match status" value="1"/>
</dbReference>
<dbReference type="Proteomes" id="UP000694547">
    <property type="component" value="Chromosome 7"/>
</dbReference>
<dbReference type="CDD" id="cd23581">
    <property type="entry name" value="TFP_LU_ECD_mPATE6_like"/>
    <property type="match status" value="1"/>
</dbReference>
<dbReference type="RefSeq" id="XP_015853885.1">
    <property type="nucleotide sequence ID" value="XM_015998399.2"/>
</dbReference>
<dbReference type="AlphaFoldDB" id="A0A6J0DFT1"/>
<protein>
    <submittedName>
        <fullName evidence="3">Prostate and testis expressed 7</fullName>
    </submittedName>
</protein>
<dbReference type="GeneTree" id="ENSGT01150000287076"/>
<organism evidence="3 4">
    <name type="scientific">Peromyscus maniculatus bairdii</name>
    <name type="common">Prairie deer mouse</name>
    <dbReference type="NCBI Taxonomy" id="230844"/>
    <lineage>
        <taxon>Eukaryota</taxon>
        <taxon>Metazoa</taxon>
        <taxon>Chordata</taxon>
        <taxon>Craniata</taxon>
        <taxon>Vertebrata</taxon>
        <taxon>Euteleostomi</taxon>
        <taxon>Mammalia</taxon>
        <taxon>Eutheria</taxon>
        <taxon>Euarchontoglires</taxon>
        <taxon>Glires</taxon>
        <taxon>Rodentia</taxon>
        <taxon>Myomorpha</taxon>
        <taxon>Muroidea</taxon>
        <taxon>Cricetidae</taxon>
        <taxon>Neotominae</taxon>
        <taxon>Peromyscus</taxon>
    </lineage>
</organism>
<feature type="chain" id="PRO_5044637071" evidence="1">
    <location>
        <begin position="21"/>
        <end position="109"/>
    </location>
</feature>
<feature type="domain" description="UPAR/Ly6" evidence="2">
    <location>
        <begin position="20"/>
        <end position="100"/>
    </location>
</feature>
<accession>A0A6J0DFT1</accession>
<dbReference type="OrthoDB" id="9610526at2759"/>
<evidence type="ECO:0000313" key="4">
    <source>
        <dbReference type="Proteomes" id="UP000694547"/>
    </source>
</evidence>
<keyword evidence="1" id="KW-0732">Signal</keyword>
<name>A0A6J0DFT1_PERMB</name>
<evidence type="ECO:0000313" key="3">
    <source>
        <dbReference type="Ensembl" id="ENSPEMP00000010690.1"/>
    </source>
</evidence>
<reference evidence="3 4" key="1">
    <citation type="submission" date="2018-10" db="EMBL/GenBank/DDBJ databases">
        <title>Improved assembly of the deer mouse Peromyscus maniculatus genome.</title>
        <authorList>
            <person name="Lassance J.-M."/>
            <person name="Hoekstra H.E."/>
        </authorList>
    </citation>
    <scope>NUCLEOTIDE SEQUENCE [LARGE SCALE GENOMIC DNA]</scope>
</reference>